<sequence>MSLKSVAPVETASSGVSKGHNVAINGFIAWLLIITVFVTYFFWAFLPRHVLDRTLMSYYPDKYWAVALPAILVISTVYYLSTSFLLVLHRTNPLTDGFCVADADAKEDYHGLESLSDAKEGVPPITEIPVSVASRLLFQPWN</sequence>
<feature type="domain" description="PIG-P" evidence="9">
    <location>
        <begin position="23"/>
        <end position="138"/>
    </location>
</feature>
<gene>
    <name evidence="10" type="ORF">C4B63_14g637c</name>
</gene>
<dbReference type="GO" id="GO:0017176">
    <property type="term" value="F:phosphatidylinositol N-acetylglucosaminyltransferase activity"/>
    <property type="evidence" value="ECO:0007669"/>
    <property type="project" value="UniProtKB-UniRule"/>
</dbReference>
<comment type="pathway">
    <text evidence="2 7">Glycolipid biosynthesis; glycosylphosphatidylinositol-anchor biosynthesis.</text>
</comment>
<evidence type="ECO:0000256" key="7">
    <source>
        <dbReference type="PIRNR" id="PIRNR008765"/>
    </source>
</evidence>
<evidence type="ECO:0000313" key="10">
    <source>
        <dbReference type="EMBL" id="PWU97853.1"/>
    </source>
</evidence>
<evidence type="ECO:0000259" key="9">
    <source>
        <dbReference type="Pfam" id="PF08510"/>
    </source>
</evidence>
<dbReference type="VEuPathDB" id="TriTrypDB:TcG_00417"/>
<dbReference type="GO" id="GO:0016020">
    <property type="term" value="C:membrane"/>
    <property type="evidence" value="ECO:0007669"/>
    <property type="project" value="UniProtKB-SubCell"/>
</dbReference>
<dbReference type="PIRSF" id="PIRSF008765">
    <property type="entry name" value="PIG-P_GPI19"/>
    <property type="match status" value="1"/>
</dbReference>
<evidence type="ECO:0000256" key="4">
    <source>
        <dbReference type="ARBA" id="ARBA00022692"/>
    </source>
</evidence>
<keyword evidence="7" id="KW-0808">Transferase</keyword>
<dbReference type="VEuPathDB" id="TriTrypDB:TcBrA4_0014360"/>
<evidence type="ECO:0000313" key="11">
    <source>
        <dbReference type="Proteomes" id="UP000246121"/>
    </source>
</evidence>
<feature type="transmembrane region" description="Helical" evidence="8">
    <location>
        <begin position="22"/>
        <end position="43"/>
    </location>
</feature>
<comment type="function">
    <text evidence="7">Part of the complex catalyzing the transfer of N-acetylglucosamine from UDP-N-acetylglucosamine to phosphatidylinositol, the first step of GPI biosynthesis.</text>
</comment>
<comment type="subcellular location">
    <subcellularLocation>
        <location evidence="1">Membrane</location>
        <topology evidence="1">Multi-pass membrane protein</topology>
    </subcellularLocation>
</comment>
<keyword evidence="3 7" id="KW-0337">GPI-anchor biosynthesis</keyword>
<dbReference type="UniPathway" id="UPA00196"/>
<dbReference type="PANTHER" id="PTHR46346:SF1">
    <property type="entry name" value="PHOSPHATIDYLINOSITOL N-ACETYLGLUCOSAMINYLTRANSFERASE SUBUNIT P"/>
    <property type="match status" value="1"/>
</dbReference>
<dbReference type="VEuPathDB" id="TriTrypDB:BCY84_11154"/>
<evidence type="ECO:0000256" key="8">
    <source>
        <dbReference type="SAM" id="Phobius"/>
    </source>
</evidence>
<dbReference type="InterPro" id="IPR016542">
    <property type="entry name" value="PIG-P_GPI19"/>
</dbReference>
<evidence type="ECO:0000256" key="1">
    <source>
        <dbReference type="ARBA" id="ARBA00004141"/>
    </source>
</evidence>
<dbReference type="VEuPathDB" id="TriTrypDB:TcCL_Unassigned04345"/>
<keyword evidence="4 8" id="KW-0812">Transmembrane</keyword>
<reference evidence="10 11" key="1">
    <citation type="journal article" date="2018" name="Microb. Genom.">
        <title>Expanding an expanded genome: long-read sequencing of Trypanosoma cruzi.</title>
        <authorList>
            <person name="Berna L."/>
            <person name="Rodriguez M."/>
            <person name="Chiribao M.L."/>
            <person name="Parodi-Talice A."/>
            <person name="Pita S."/>
            <person name="Rijo G."/>
            <person name="Alvarez-Valin F."/>
            <person name="Robello C."/>
        </authorList>
    </citation>
    <scope>NUCLEOTIDE SEQUENCE [LARGE SCALE GENOMIC DNA]</scope>
    <source>
        <strain evidence="10 11">Dm28c</strain>
    </source>
</reference>
<dbReference type="VEuPathDB" id="TriTrypDB:C4B63_14g637c"/>
<dbReference type="InterPro" id="IPR052263">
    <property type="entry name" value="GPI_Anchor_Biosynth"/>
</dbReference>
<evidence type="ECO:0000256" key="2">
    <source>
        <dbReference type="ARBA" id="ARBA00004687"/>
    </source>
</evidence>
<dbReference type="PANTHER" id="PTHR46346">
    <property type="entry name" value="PHOSPHATIDYLINOSITOL N-ACETYLGLUCOSAMINYLTRANSFERASE SUBUNIT P"/>
    <property type="match status" value="1"/>
</dbReference>
<proteinExistence type="predicted"/>
<dbReference type="EMBL" id="PRFA01000014">
    <property type="protein sequence ID" value="PWU97853.1"/>
    <property type="molecule type" value="Genomic_DNA"/>
</dbReference>
<accession>A0A2V2VU49</accession>
<organism evidence="10 11">
    <name type="scientific">Trypanosoma cruzi</name>
    <dbReference type="NCBI Taxonomy" id="5693"/>
    <lineage>
        <taxon>Eukaryota</taxon>
        <taxon>Discoba</taxon>
        <taxon>Euglenozoa</taxon>
        <taxon>Kinetoplastea</taxon>
        <taxon>Metakinetoplastina</taxon>
        <taxon>Trypanosomatida</taxon>
        <taxon>Trypanosomatidae</taxon>
        <taxon>Trypanosoma</taxon>
        <taxon>Schizotrypanum</taxon>
    </lineage>
</organism>
<keyword evidence="6 7" id="KW-0472">Membrane</keyword>
<dbReference type="OrthoDB" id="690928at2759"/>
<evidence type="ECO:0000256" key="5">
    <source>
        <dbReference type="ARBA" id="ARBA00022989"/>
    </source>
</evidence>
<dbReference type="VEuPathDB" id="TriTrypDB:C3747_19g579c"/>
<dbReference type="AlphaFoldDB" id="A0A2V2VU49"/>
<dbReference type="VEuPathDB" id="TriTrypDB:TcCLB.508307.100"/>
<dbReference type="Pfam" id="PF08510">
    <property type="entry name" value="PIG-P"/>
    <property type="match status" value="1"/>
</dbReference>
<dbReference type="GO" id="GO:0006506">
    <property type="term" value="P:GPI anchor biosynthetic process"/>
    <property type="evidence" value="ECO:0007669"/>
    <property type="project" value="UniProtKB-UniPathway"/>
</dbReference>
<dbReference type="InterPro" id="IPR013717">
    <property type="entry name" value="PIG-P"/>
</dbReference>
<keyword evidence="5 8" id="KW-1133">Transmembrane helix</keyword>
<evidence type="ECO:0000256" key="3">
    <source>
        <dbReference type="ARBA" id="ARBA00022502"/>
    </source>
</evidence>
<feature type="transmembrane region" description="Helical" evidence="8">
    <location>
        <begin position="63"/>
        <end position="88"/>
    </location>
</feature>
<dbReference type="GO" id="GO:0005783">
    <property type="term" value="C:endoplasmic reticulum"/>
    <property type="evidence" value="ECO:0007669"/>
    <property type="project" value="TreeGrafter"/>
</dbReference>
<comment type="caution">
    <text evidence="10">The sequence shown here is derived from an EMBL/GenBank/DDBJ whole genome shotgun (WGS) entry which is preliminary data.</text>
</comment>
<dbReference type="Proteomes" id="UP000246121">
    <property type="component" value="Unassembled WGS sequence"/>
</dbReference>
<evidence type="ECO:0000256" key="6">
    <source>
        <dbReference type="ARBA" id="ARBA00023136"/>
    </source>
</evidence>
<protein>
    <recommendedName>
        <fullName evidence="9">PIG-P domain-containing protein</fullName>
    </recommendedName>
</protein>
<name>A0A2V2VU49_TRYCR</name>